<comment type="caution">
    <text evidence="2">The sequence shown here is derived from an EMBL/GenBank/DDBJ whole genome shotgun (WGS) entry which is preliminary data.</text>
</comment>
<organism evidence="2 3">
    <name type="scientific">Chryseobacterium aquifrigidense</name>
    <dbReference type="NCBI Taxonomy" id="558021"/>
    <lineage>
        <taxon>Bacteria</taxon>
        <taxon>Pseudomonadati</taxon>
        <taxon>Bacteroidota</taxon>
        <taxon>Flavobacteriia</taxon>
        <taxon>Flavobacteriales</taxon>
        <taxon>Weeksellaceae</taxon>
        <taxon>Chryseobacterium group</taxon>
        <taxon>Chryseobacterium</taxon>
    </lineage>
</organism>
<feature type="transmembrane region" description="Helical" evidence="1">
    <location>
        <begin position="20"/>
        <end position="36"/>
    </location>
</feature>
<proteinExistence type="predicted"/>
<accession>A0A543EFR0</accession>
<protein>
    <submittedName>
        <fullName evidence="2">Uncharacterized protein</fullName>
    </submittedName>
</protein>
<keyword evidence="1" id="KW-0472">Membrane</keyword>
<sequence>MKIARERINLNIQIIKGFRSLNLLIYVVNYMGMAFLQ</sequence>
<keyword evidence="1" id="KW-0812">Transmembrane</keyword>
<keyword evidence="1" id="KW-1133">Transmembrane helix</keyword>
<evidence type="ECO:0000313" key="3">
    <source>
        <dbReference type="Proteomes" id="UP000316437"/>
    </source>
</evidence>
<gene>
    <name evidence="2" type="ORF">FB551_0091</name>
</gene>
<reference evidence="2 3" key="1">
    <citation type="submission" date="2019-06" db="EMBL/GenBank/DDBJ databases">
        <title>Sorghum-associated microbial communities from plants grown in Nebraska, USA.</title>
        <authorList>
            <person name="Schachtman D."/>
        </authorList>
    </citation>
    <scope>NUCLEOTIDE SEQUENCE [LARGE SCALE GENOMIC DNA]</scope>
    <source>
        <strain evidence="2 3">110</strain>
    </source>
</reference>
<dbReference type="Proteomes" id="UP000316437">
    <property type="component" value="Unassembled WGS sequence"/>
</dbReference>
<evidence type="ECO:0000256" key="1">
    <source>
        <dbReference type="SAM" id="Phobius"/>
    </source>
</evidence>
<name>A0A543EFR0_9FLAO</name>
<keyword evidence="3" id="KW-1185">Reference proteome</keyword>
<evidence type="ECO:0000313" key="2">
    <source>
        <dbReference type="EMBL" id="TQM20422.1"/>
    </source>
</evidence>
<dbReference type="AlphaFoldDB" id="A0A543EFR0"/>
<dbReference type="EMBL" id="VFPD01000001">
    <property type="protein sequence ID" value="TQM20422.1"/>
    <property type="molecule type" value="Genomic_DNA"/>
</dbReference>